<dbReference type="InterPro" id="IPR050248">
    <property type="entry name" value="Polysacc_deacetylase_ArnD"/>
</dbReference>
<feature type="compositionally biased region" description="Low complexity" evidence="1">
    <location>
        <begin position="91"/>
        <end position="102"/>
    </location>
</feature>
<evidence type="ECO:0000259" key="3">
    <source>
        <dbReference type="PROSITE" id="PS51677"/>
    </source>
</evidence>
<dbReference type="GO" id="GO:0016787">
    <property type="term" value="F:hydrolase activity"/>
    <property type="evidence" value="ECO:0007669"/>
    <property type="project" value="UniProtKB-KW"/>
</dbReference>
<dbReference type="PROSITE" id="PS51677">
    <property type="entry name" value="NODB"/>
    <property type="match status" value="1"/>
</dbReference>
<dbReference type="Gene3D" id="3.20.20.370">
    <property type="entry name" value="Glycoside hydrolase/deacetylase"/>
    <property type="match status" value="1"/>
</dbReference>
<evidence type="ECO:0000256" key="1">
    <source>
        <dbReference type="SAM" id="MobiDB-lite"/>
    </source>
</evidence>
<feature type="signal peptide" evidence="2">
    <location>
        <begin position="1"/>
        <end position="42"/>
    </location>
</feature>
<dbReference type="CDD" id="cd10917">
    <property type="entry name" value="CE4_NodB_like_6s_7s"/>
    <property type="match status" value="1"/>
</dbReference>
<gene>
    <name evidence="4" type="ORF">ACFP0N_02605</name>
</gene>
<feature type="domain" description="NodB homology" evidence="3">
    <location>
        <begin position="170"/>
        <end position="352"/>
    </location>
</feature>
<dbReference type="RefSeq" id="WP_313763230.1">
    <property type="nucleotide sequence ID" value="NZ_BAAAVH010000108.1"/>
</dbReference>
<dbReference type="PANTHER" id="PTHR10587:SF137">
    <property type="entry name" value="4-DEOXY-4-FORMAMIDO-L-ARABINOSE-PHOSPHOUNDECAPRENOL DEFORMYLASE ARND-RELATED"/>
    <property type="match status" value="1"/>
</dbReference>
<dbReference type="SUPFAM" id="SSF88713">
    <property type="entry name" value="Glycoside hydrolase/deacetylase"/>
    <property type="match status" value="1"/>
</dbReference>
<dbReference type="PANTHER" id="PTHR10587">
    <property type="entry name" value="GLYCOSYL TRANSFERASE-RELATED"/>
    <property type="match status" value="1"/>
</dbReference>
<dbReference type="EMBL" id="JBHSOD010000002">
    <property type="protein sequence ID" value="MFC5883874.1"/>
    <property type="molecule type" value="Genomic_DNA"/>
</dbReference>
<comment type="caution">
    <text evidence="4">The sequence shown here is derived from an EMBL/GenBank/DDBJ whole genome shotgun (WGS) entry which is preliminary data.</text>
</comment>
<feature type="compositionally biased region" description="Pro residues" evidence="1">
    <location>
        <begin position="145"/>
        <end position="154"/>
    </location>
</feature>
<evidence type="ECO:0000313" key="5">
    <source>
        <dbReference type="Proteomes" id="UP001596067"/>
    </source>
</evidence>
<evidence type="ECO:0000313" key="4">
    <source>
        <dbReference type="EMBL" id="MFC5883874.1"/>
    </source>
</evidence>
<sequence length="356" mass="35422">MPSHATSPRTSPPARRRRRTLTASCAVLAAALGLAACGTANGALRPQPGVTTASSPAGPTSSAPSAGPTGTPSSPGPSGSGPGTPMPPGAPATSAATATSPAPAAPKPTTPKPPATAPSTAKPPAHSPAPTAPPATRPPSATATPAPPPPPPPANDTATSVVRSTASGGRTVALTFDDGPGPATGQVLDLLAQYGAKATFCQIGQQAAANPALVKRIIAAGHRLCDHSVDHPQPFAALSHDRAGYEIAHAQEQIVRAGGPGTRVSWFRAPGGGFTADNQRIAAGLGLRPLGWSVDPRDWSRPGAASIVASVQSQLRPGGVVLLHDGGGDRSQTVAALKQLLPWLVAQGYRFDFPAG</sequence>
<protein>
    <submittedName>
        <fullName evidence="4">Polysaccharide deacetylase family protein</fullName>
        <ecNumber evidence="4">3.-.-.-</ecNumber>
    </submittedName>
</protein>
<feature type="chain" id="PRO_5046911185" evidence="2">
    <location>
        <begin position="43"/>
        <end position="356"/>
    </location>
</feature>
<keyword evidence="5" id="KW-1185">Reference proteome</keyword>
<proteinExistence type="predicted"/>
<feature type="compositionally biased region" description="Pro residues" evidence="1">
    <location>
        <begin position="103"/>
        <end position="116"/>
    </location>
</feature>
<dbReference type="InterPro" id="IPR002509">
    <property type="entry name" value="NODB_dom"/>
</dbReference>
<organism evidence="4 5">
    <name type="scientific">Kitasatospora aburaviensis</name>
    <dbReference type="NCBI Taxonomy" id="67265"/>
    <lineage>
        <taxon>Bacteria</taxon>
        <taxon>Bacillati</taxon>
        <taxon>Actinomycetota</taxon>
        <taxon>Actinomycetes</taxon>
        <taxon>Kitasatosporales</taxon>
        <taxon>Streptomycetaceae</taxon>
        <taxon>Kitasatospora</taxon>
    </lineage>
</organism>
<accession>A0ABW1EPY8</accession>
<feature type="compositionally biased region" description="Pro residues" evidence="1">
    <location>
        <begin position="125"/>
        <end position="137"/>
    </location>
</feature>
<evidence type="ECO:0000256" key="2">
    <source>
        <dbReference type="SAM" id="SignalP"/>
    </source>
</evidence>
<dbReference type="Proteomes" id="UP001596067">
    <property type="component" value="Unassembled WGS sequence"/>
</dbReference>
<reference evidence="5" key="1">
    <citation type="journal article" date="2019" name="Int. J. Syst. Evol. Microbiol.">
        <title>The Global Catalogue of Microorganisms (GCM) 10K type strain sequencing project: providing services to taxonomists for standard genome sequencing and annotation.</title>
        <authorList>
            <consortium name="The Broad Institute Genomics Platform"/>
            <consortium name="The Broad Institute Genome Sequencing Center for Infectious Disease"/>
            <person name="Wu L."/>
            <person name="Ma J."/>
        </authorList>
    </citation>
    <scope>NUCLEOTIDE SEQUENCE [LARGE SCALE GENOMIC DNA]</scope>
    <source>
        <strain evidence="5">CGMCC 4.1469</strain>
    </source>
</reference>
<keyword evidence="4" id="KW-0378">Hydrolase</keyword>
<keyword evidence="2" id="KW-0732">Signal</keyword>
<feature type="compositionally biased region" description="Low complexity" evidence="1">
    <location>
        <begin position="51"/>
        <end position="77"/>
    </location>
</feature>
<dbReference type="EC" id="3.-.-.-" evidence="4"/>
<name>A0ABW1EPY8_9ACTN</name>
<feature type="region of interest" description="Disordered" evidence="1">
    <location>
        <begin position="40"/>
        <end position="164"/>
    </location>
</feature>
<dbReference type="Pfam" id="PF01522">
    <property type="entry name" value="Polysacc_deac_1"/>
    <property type="match status" value="1"/>
</dbReference>
<dbReference type="InterPro" id="IPR011330">
    <property type="entry name" value="Glyco_hydro/deAcase_b/a-brl"/>
</dbReference>